<dbReference type="AlphaFoldDB" id="A0A7H0LNG0"/>
<feature type="chain" id="PRO_5028956276" evidence="1">
    <location>
        <begin position="21"/>
        <end position="173"/>
    </location>
</feature>
<evidence type="ECO:0000313" key="2">
    <source>
        <dbReference type="EMBL" id="QNQ11213.1"/>
    </source>
</evidence>
<dbReference type="Pfam" id="PF10722">
    <property type="entry name" value="YbjN"/>
    <property type="match status" value="1"/>
</dbReference>
<protein>
    <submittedName>
        <fullName evidence="2">YbjN domain-containing protein</fullName>
    </submittedName>
</protein>
<dbReference type="KEGG" id="spap:H3Z74_08710"/>
<accession>A0A7H0LNG0</accession>
<keyword evidence="3" id="KW-1185">Reference proteome</keyword>
<dbReference type="Proteomes" id="UP000516148">
    <property type="component" value="Chromosome"/>
</dbReference>
<dbReference type="CDD" id="cd17511">
    <property type="entry name" value="YbjN_AmyR-like"/>
    <property type="match status" value="1"/>
</dbReference>
<evidence type="ECO:0000256" key="1">
    <source>
        <dbReference type="SAM" id="SignalP"/>
    </source>
</evidence>
<organism evidence="2 3">
    <name type="scientific">Sphingomonas alpina</name>
    <dbReference type="NCBI Taxonomy" id="653931"/>
    <lineage>
        <taxon>Bacteria</taxon>
        <taxon>Pseudomonadati</taxon>
        <taxon>Pseudomonadota</taxon>
        <taxon>Alphaproteobacteria</taxon>
        <taxon>Sphingomonadales</taxon>
        <taxon>Sphingomonadaceae</taxon>
        <taxon>Sphingomonas</taxon>
    </lineage>
</organism>
<name>A0A7H0LNG0_9SPHN</name>
<dbReference type="RefSeq" id="WP_187763497.1">
    <property type="nucleotide sequence ID" value="NZ_JANQBJ010000001.1"/>
</dbReference>
<gene>
    <name evidence="2" type="ORF">H3Z74_08710</name>
</gene>
<sequence>MAISALALSGALAVATPALAKGEAQDRVIDISDIKTVAGVMMQAGYKADIKKSESGQEYIASGVNGSEFTVRFYGCKNNTGCDSLEFFSWYKKQPHFSPALANEWNRDKRFLKVAIDADGDLVEYIYLSAIGKTTYANFIDYIEWYAQMDVSLGKFLNEKAEPAKETAKDAAK</sequence>
<proteinExistence type="predicted"/>
<evidence type="ECO:0000313" key="3">
    <source>
        <dbReference type="Proteomes" id="UP000516148"/>
    </source>
</evidence>
<dbReference type="EMBL" id="CP061038">
    <property type="protein sequence ID" value="QNQ11213.1"/>
    <property type="molecule type" value="Genomic_DNA"/>
</dbReference>
<keyword evidence="1" id="KW-0732">Signal</keyword>
<dbReference type="InterPro" id="IPR019660">
    <property type="entry name" value="Put_sensory_transdc_reg_YbjN"/>
</dbReference>
<reference evidence="2 3" key="1">
    <citation type="submission" date="2020-09" db="EMBL/GenBank/DDBJ databases">
        <title>Sphingomonas sp., a new species isolated from pork steak.</title>
        <authorList>
            <person name="Heidler von Heilborn D."/>
        </authorList>
    </citation>
    <scope>NUCLEOTIDE SEQUENCE [LARGE SCALE GENOMIC DNA]</scope>
    <source>
        <strain evidence="3">S8-3T</strain>
    </source>
</reference>
<feature type="signal peptide" evidence="1">
    <location>
        <begin position="1"/>
        <end position="20"/>
    </location>
</feature>